<sequence>MNTPQPFLIGKELAAFTQLLALDARKFAETEHAPLLNLARAHWQPNEPTDCDPPTTGLLPASAISCEQINNICSHGLAPPQGLTKKNIDTSESSFIHKNKNKNTWTIGLANIDNILVSAASAAVAVADASPTIDIGGAPATALPLPRVASPSSLAQVAAQADLAAAAVPTIARAPPSLLSASSSPPDNTTNDGSLDALAVAAVNNMSDTASAPPFHRPTQLRLRARRSSQWPNLLPLLVRVAAMAPSLPATLPLHPLSSLHRHCRRHRRLHRRLIRNPSLNVNISSTIFNTSSPTPQNGPNIAANGENTSGGSGGSGSQARGGPAINGNTGETQAAPATPLTGTVIASVAVAVAALVVVAGFTGYIRMRSARQRRKKHVWHLPDSLRAGGGPPHHHPHYNPHLHGSFGRSSATGTKPQLPPPTAAGIHAHGSGSSSASTSPHSSMERNHWQAAGAPMSPTASISSFSNYGAHDPGSVYPVPAGSASFPVVTYPTGATGVQYAAPIGSPYTVSGPPPPPPPVSAAASVTSLQAQVAAHQHQHQLQLHQAYQSSPPGVRADIPALPAPTASKHARVPVRAQAARFFGNAFRRWSRSPGMVTTDATGGSTVSSSLGASQVGSTTAGGATSTTQASSSLESFGNNSPMFSQGIMDMTTSTSGGGASPRDAGNGVLVGLPPMPSVSDVSLGGMSPSGMVMAGWSRPGEHGERPSTIMSAGGLASIAEVSDEDRSEGRDTDVPSFGYSNASAYHQQAYHGHELDAHYHGGGSHNNTAMYAGGPAHNGFPTFNSSTSSSADYSHNHSHAIIMSGGSSEHTGAESANASASSFNAFYMYNGQAHVLPSPGMSRRFEGDTGEDDPRNRDTVRESVASSVMSAEKSALQRRWDRFWAVGGEHQQPGDEERAEAREMAERK</sequence>
<feature type="compositionally biased region" description="Polar residues" evidence="1">
    <location>
        <begin position="289"/>
        <end position="300"/>
    </location>
</feature>
<comment type="caution">
    <text evidence="3">The sequence shown here is derived from an EMBL/GenBank/DDBJ whole genome shotgun (WGS) entry which is preliminary data.</text>
</comment>
<feature type="compositionally biased region" description="Basic and acidic residues" evidence="1">
    <location>
        <begin position="894"/>
        <end position="910"/>
    </location>
</feature>
<organism evidence="3 4">
    <name type="scientific">Catenaria anguillulae PL171</name>
    <dbReference type="NCBI Taxonomy" id="765915"/>
    <lineage>
        <taxon>Eukaryota</taxon>
        <taxon>Fungi</taxon>
        <taxon>Fungi incertae sedis</taxon>
        <taxon>Blastocladiomycota</taxon>
        <taxon>Blastocladiomycetes</taxon>
        <taxon>Blastocladiales</taxon>
        <taxon>Catenariaceae</taxon>
        <taxon>Catenaria</taxon>
    </lineage>
</organism>
<accession>A0A1Y2HK74</accession>
<proteinExistence type="predicted"/>
<feature type="transmembrane region" description="Helical" evidence="2">
    <location>
        <begin position="345"/>
        <end position="366"/>
    </location>
</feature>
<feature type="region of interest" description="Disordered" evidence="1">
    <location>
        <begin position="888"/>
        <end position="910"/>
    </location>
</feature>
<feature type="compositionally biased region" description="Low complexity" evidence="1">
    <location>
        <begin position="424"/>
        <end position="443"/>
    </location>
</feature>
<feature type="compositionally biased region" description="Polar residues" evidence="1">
    <location>
        <begin position="600"/>
        <end position="612"/>
    </location>
</feature>
<evidence type="ECO:0000313" key="3">
    <source>
        <dbReference type="EMBL" id="ORZ35008.1"/>
    </source>
</evidence>
<name>A0A1Y2HK74_9FUNG</name>
<feature type="compositionally biased region" description="Basic and acidic residues" evidence="1">
    <location>
        <begin position="845"/>
        <end position="863"/>
    </location>
</feature>
<dbReference type="AlphaFoldDB" id="A0A1Y2HK74"/>
<evidence type="ECO:0000256" key="1">
    <source>
        <dbReference type="SAM" id="MobiDB-lite"/>
    </source>
</evidence>
<reference evidence="3 4" key="1">
    <citation type="submission" date="2016-07" db="EMBL/GenBank/DDBJ databases">
        <title>Pervasive Adenine N6-methylation of Active Genes in Fungi.</title>
        <authorList>
            <consortium name="DOE Joint Genome Institute"/>
            <person name="Mondo S.J."/>
            <person name="Dannebaum R.O."/>
            <person name="Kuo R.C."/>
            <person name="Labutti K."/>
            <person name="Haridas S."/>
            <person name="Kuo A."/>
            <person name="Salamov A."/>
            <person name="Ahrendt S.R."/>
            <person name="Lipzen A."/>
            <person name="Sullivan W."/>
            <person name="Andreopoulos W.B."/>
            <person name="Clum A."/>
            <person name="Lindquist E."/>
            <person name="Daum C."/>
            <person name="Ramamoorthy G.K."/>
            <person name="Gryganskyi A."/>
            <person name="Culley D."/>
            <person name="Magnuson J.K."/>
            <person name="James T.Y."/>
            <person name="O'Malley M.A."/>
            <person name="Stajich J.E."/>
            <person name="Spatafora J.W."/>
            <person name="Visel A."/>
            <person name="Grigoriev I.V."/>
        </authorList>
    </citation>
    <scope>NUCLEOTIDE SEQUENCE [LARGE SCALE GENOMIC DNA]</scope>
    <source>
        <strain evidence="3 4">PL171</strain>
    </source>
</reference>
<evidence type="ECO:0000256" key="2">
    <source>
        <dbReference type="SAM" id="Phobius"/>
    </source>
</evidence>
<feature type="region of interest" description="Disordered" evidence="1">
    <location>
        <begin position="289"/>
        <end position="335"/>
    </location>
</feature>
<dbReference type="EMBL" id="MCFL01000024">
    <property type="protein sequence ID" value="ORZ35008.1"/>
    <property type="molecule type" value="Genomic_DNA"/>
</dbReference>
<keyword evidence="2" id="KW-0812">Transmembrane</keyword>
<feature type="region of interest" description="Disordered" evidence="1">
    <location>
        <begin position="840"/>
        <end position="873"/>
    </location>
</feature>
<keyword evidence="2" id="KW-1133">Transmembrane helix</keyword>
<feature type="region of interest" description="Disordered" evidence="1">
    <location>
        <begin position="383"/>
        <end position="457"/>
    </location>
</feature>
<keyword evidence="2" id="KW-0472">Membrane</keyword>
<keyword evidence="4" id="KW-1185">Reference proteome</keyword>
<feature type="region of interest" description="Disordered" evidence="1">
    <location>
        <begin position="598"/>
        <end position="640"/>
    </location>
</feature>
<feature type="compositionally biased region" description="Low complexity" evidence="1">
    <location>
        <begin position="613"/>
        <end position="634"/>
    </location>
</feature>
<gene>
    <name evidence="3" type="ORF">BCR44DRAFT_1485515</name>
</gene>
<evidence type="ECO:0000313" key="4">
    <source>
        <dbReference type="Proteomes" id="UP000193411"/>
    </source>
</evidence>
<dbReference type="Proteomes" id="UP000193411">
    <property type="component" value="Unassembled WGS sequence"/>
</dbReference>
<protein>
    <submittedName>
        <fullName evidence="3">Uncharacterized protein</fullName>
    </submittedName>
</protein>